<dbReference type="Pfam" id="PF02219">
    <property type="entry name" value="MTHFR"/>
    <property type="match status" value="1"/>
</dbReference>
<comment type="catalytic activity">
    <reaction evidence="7">
        <text>(6S)-5-methyl-5,6,7,8-tetrahydrofolate + NAD(+) = (6R)-5,10-methylene-5,6,7,8-tetrahydrofolate + NADH + H(+)</text>
        <dbReference type="Rhea" id="RHEA:19821"/>
        <dbReference type="ChEBI" id="CHEBI:15378"/>
        <dbReference type="ChEBI" id="CHEBI:15636"/>
        <dbReference type="ChEBI" id="CHEBI:18608"/>
        <dbReference type="ChEBI" id="CHEBI:57540"/>
        <dbReference type="ChEBI" id="CHEBI:57945"/>
        <dbReference type="EC" id="1.5.1.54"/>
    </reaction>
    <physiologicalReaction direction="right-to-left" evidence="7">
        <dbReference type="Rhea" id="RHEA:19823"/>
    </physiologicalReaction>
</comment>
<evidence type="ECO:0000313" key="10">
    <source>
        <dbReference type="Proteomes" id="UP000198822"/>
    </source>
</evidence>
<name>A0A1G8AM79_9MICO</name>
<dbReference type="CDD" id="cd00537">
    <property type="entry name" value="MTHFR"/>
    <property type="match status" value="1"/>
</dbReference>
<evidence type="ECO:0000256" key="2">
    <source>
        <dbReference type="ARBA" id="ARBA00004777"/>
    </source>
</evidence>
<dbReference type="Proteomes" id="UP000198822">
    <property type="component" value="Chromosome I"/>
</dbReference>
<dbReference type="GO" id="GO:0106312">
    <property type="term" value="F:methylenetetrahydrofolate reductase (NADH) activity"/>
    <property type="evidence" value="ECO:0007669"/>
    <property type="project" value="UniProtKB-EC"/>
</dbReference>
<dbReference type="PANTHER" id="PTHR45754:SF3">
    <property type="entry name" value="METHYLENETETRAHYDROFOLATE REDUCTASE (NADPH)"/>
    <property type="match status" value="1"/>
</dbReference>
<dbReference type="Gene3D" id="3.20.20.220">
    <property type="match status" value="1"/>
</dbReference>
<dbReference type="GO" id="GO:0009086">
    <property type="term" value="P:methionine biosynthetic process"/>
    <property type="evidence" value="ECO:0007669"/>
    <property type="project" value="TreeGrafter"/>
</dbReference>
<reference evidence="10" key="1">
    <citation type="submission" date="2016-10" db="EMBL/GenBank/DDBJ databases">
        <authorList>
            <person name="Varghese N."/>
            <person name="Submissions S."/>
        </authorList>
    </citation>
    <scope>NUCLEOTIDE SEQUENCE [LARGE SCALE GENOMIC DNA]</scope>
    <source>
        <strain evidence="10">DSM 22002</strain>
    </source>
</reference>
<comment type="pathway">
    <text evidence="2 8">One-carbon metabolism; tetrahydrofolate interconversion.</text>
</comment>
<comment type="similarity">
    <text evidence="3 8">Belongs to the methylenetetrahydrofolate reductase family.</text>
</comment>
<dbReference type="STRING" id="399736.SAMN04489720_0447"/>
<dbReference type="GO" id="GO:0071949">
    <property type="term" value="F:FAD binding"/>
    <property type="evidence" value="ECO:0007669"/>
    <property type="project" value="TreeGrafter"/>
</dbReference>
<proteinExistence type="inferred from homology"/>
<evidence type="ECO:0000256" key="8">
    <source>
        <dbReference type="RuleBase" id="RU003862"/>
    </source>
</evidence>
<dbReference type="AlphaFoldDB" id="A0A1G8AM79"/>
<dbReference type="PANTHER" id="PTHR45754">
    <property type="entry name" value="METHYLENETETRAHYDROFOLATE REDUCTASE"/>
    <property type="match status" value="1"/>
</dbReference>
<evidence type="ECO:0000256" key="1">
    <source>
        <dbReference type="ARBA" id="ARBA00001974"/>
    </source>
</evidence>
<accession>A0A1G8AM79</accession>
<evidence type="ECO:0000256" key="3">
    <source>
        <dbReference type="ARBA" id="ARBA00006743"/>
    </source>
</evidence>
<evidence type="ECO:0000256" key="4">
    <source>
        <dbReference type="ARBA" id="ARBA00022630"/>
    </source>
</evidence>
<dbReference type="InterPro" id="IPR003171">
    <property type="entry name" value="Mehydrof_redctse-like"/>
</dbReference>
<dbReference type="RefSeq" id="WP_092502041.1">
    <property type="nucleotide sequence ID" value="NZ_LT629695.1"/>
</dbReference>
<keyword evidence="4 8" id="KW-0285">Flavoprotein</keyword>
<organism evidence="9 10">
    <name type="scientific">Agrococcus jejuensis</name>
    <dbReference type="NCBI Taxonomy" id="399736"/>
    <lineage>
        <taxon>Bacteria</taxon>
        <taxon>Bacillati</taxon>
        <taxon>Actinomycetota</taxon>
        <taxon>Actinomycetes</taxon>
        <taxon>Micrococcales</taxon>
        <taxon>Microbacteriaceae</taxon>
        <taxon>Agrococcus</taxon>
    </lineage>
</organism>
<evidence type="ECO:0000256" key="5">
    <source>
        <dbReference type="ARBA" id="ARBA00022827"/>
    </source>
</evidence>
<dbReference type="SUPFAM" id="SSF51730">
    <property type="entry name" value="FAD-linked oxidoreductase"/>
    <property type="match status" value="1"/>
</dbReference>
<gene>
    <name evidence="9" type="ORF">SAMN04489720_0447</name>
</gene>
<evidence type="ECO:0000256" key="7">
    <source>
        <dbReference type="ARBA" id="ARBA00048628"/>
    </source>
</evidence>
<dbReference type="EMBL" id="LT629695">
    <property type="protein sequence ID" value="SDH22007.1"/>
    <property type="molecule type" value="Genomic_DNA"/>
</dbReference>
<dbReference type="OrthoDB" id="9812555at2"/>
<protein>
    <recommendedName>
        <fullName evidence="8">Methylenetetrahydrofolate reductase</fullName>
    </recommendedName>
</protein>
<dbReference type="GO" id="GO:0035999">
    <property type="term" value="P:tetrahydrofolate interconversion"/>
    <property type="evidence" value="ECO:0007669"/>
    <property type="project" value="UniProtKB-UniPathway"/>
</dbReference>
<keyword evidence="10" id="KW-1185">Reference proteome</keyword>
<dbReference type="UniPathway" id="UPA00193"/>
<keyword evidence="5 8" id="KW-0274">FAD</keyword>
<dbReference type="GO" id="GO:0005829">
    <property type="term" value="C:cytosol"/>
    <property type="evidence" value="ECO:0007669"/>
    <property type="project" value="TreeGrafter"/>
</dbReference>
<dbReference type="InterPro" id="IPR029041">
    <property type="entry name" value="FAD-linked_oxidoreductase-like"/>
</dbReference>
<keyword evidence="6 8" id="KW-0560">Oxidoreductase</keyword>
<comment type="cofactor">
    <cofactor evidence="1 8">
        <name>FAD</name>
        <dbReference type="ChEBI" id="CHEBI:57692"/>
    </cofactor>
</comment>
<sequence length="302" mass="31822">MSHCLPFSFELFPPRDASATDTLDDSLARLVAAGPSFVSVTYGASGSTRDGSLAVLRQLLAADARPMAHLTCVGLTVREASVLVRDFLDAGITRFLALRGDPPVDGAPLGDLGSASELVQLIQRVEAERAPYREIGREGRSVVAERPRAVEVAVAAFPNGHPGSGAGSARHDVDALLAKQAAGATLAITQLFFDPYDYERFVDLARSRGITIPIVPGIIIPDSARRLVRAAELANERPPAALLAALDGASPEDAERIGIDATVALVDELRHLAPSVHLYTFNRHRAALEVLRGVGSIAGASA</sequence>
<evidence type="ECO:0000256" key="6">
    <source>
        <dbReference type="ARBA" id="ARBA00023002"/>
    </source>
</evidence>
<evidence type="ECO:0000313" key="9">
    <source>
        <dbReference type="EMBL" id="SDH22007.1"/>
    </source>
</evidence>